<dbReference type="Gene3D" id="3.40.50.2300">
    <property type="match status" value="1"/>
</dbReference>
<protein>
    <submittedName>
        <fullName evidence="4">Response regulator</fullName>
    </submittedName>
</protein>
<dbReference type="SUPFAM" id="SSF52172">
    <property type="entry name" value="CheY-like"/>
    <property type="match status" value="1"/>
</dbReference>
<dbReference type="SMART" id="SM00448">
    <property type="entry name" value="REC"/>
    <property type="match status" value="1"/>
</dbReference>
<dbReference type="EMBL" id="JAJLJH010000001">
    <property type="protein sequence ID" value="MCK9684425.1"/>
    <property type="molecule type" value="Genomic_DNA"/>
</dbReference>
<evidence type="ECO:0000313" key="4">
    <source>
        <dbReference type="EMBL" id="MCK9684425.1"/>
    </source>
</evidence>
<accession>A0A9X2C0Z6</accession>
<dbReference type="PROSITE" id="PS50110">
    <property type="entry name" value="RESPONSE_REGULATORY"/>
    <property type="match status" value="1"/>
</dbReference>
<dbReference type="InterPro" id="IPR001789">
    <property type="entry name" value="Sig_transdc_resp-reg_receiver"/>
</dbReference>
<evidence type="ECO:0000259" key="3">
    <source>
        <dbReference type="PROSITE" id="PS50110"/>
    </source>
</evidence>
<dbReference type="Pfam" id="PF00072">
    <property type="entry name" value="Response_reg"/>
    <property type="match status" value="1"/>
</dbReference>
<dbReference type="InterPro" id="IPR050595">
    <property type="entry name" value="Bact_response_regulator"/>
</dbReference>
<dbReference type="Proteomes" id="UP001139353">
    <property type="component" value="Unassembled WGS sequence"/>
</dbReference>
<dbReference type="AlphaFoldDB" id="A0A9X2C0Z6"/>
<keyword evidence="1 2" id="KW-0597">Phosphoprotein</keyword>
<feature type="domain" description="Response regulatory" evidence="3">
    <location>
        <begin position="26"/>
        <end position="139"/>
    </location>
</feature>
<evidence type="ECO:0000256" key="2">
    <source>
        <dbReference type="PROSITE-ProRule" id="PRU00169"/>
    </source>
</evidence>
<dbReference type="CDD" id="cd17580">
    <property type="entry name" value="REC_2_DhkD-like"/>
    <property type="match status" value="1"/>
</dbReference>
<dbReference type="GO" id="GO:0000160">
    <property type="term" value="P:phosphorelay signal transduction system"/>
    <property type="evidence" value="ECO:0007669"/>
    <property type="project" value="InterPro"/>
</dbReference>
<dbReference type="PANTHER" id="PTHR44591">
    <property type="entry name" value="STRESS RESPONSE REGULATOR PROTEIN 1"/>
    <property type="match status" value="1"/>
</dbReference>
<keyword evidence="5" id="KW-1185">Reference proteome</keyword>
<comment type="caution">
    <text evidence="4">The sequence shown here is derived from an EMBL/GenBank/DDBJ whole genome shotgun (WGS) entry which is preliminary data.</text>
</comment>
<gene>
    <name evidence="4" type="ORF">LPC04_01740</name>
</gene>
<dbReference type="RefSeq" id="WP_275680455.1">
    <property type="nucleotide sequence ID" value="NZ_JAJLJH010000001.1"/>
</dbReference>
<reference evidence="4" key="1">
    <citation type="submission" date="2021-11" db="EMBL/GenBank/DDBJ databases">
        <title>BS-T2-15 a new species belonging to the Comamonadaceae family isolated from the soil of a French oak forest.</title>
        <authorList>
            <person name="Mieszkin S."/>
            <person name="Alain K."/>
        </authorList>
    </citation>
    <scope>NUCLEOTIDE SEQUENCE</scope>
    <source>
        <strain evidence="4">BS-T2-15</strain>
    </source>
</reference>
<dbReference type="PANTHER" id="PTHR44591:SF3">
    <property type="entry name" value="RESPONSE REGULATORY DOMAIN-CONTAINING PROTEIN"/>
    <property type="match status" value="1"/>
</dbReference>
<organism evidence="4 5">
    <name type="scientific">Scleromatobacter humisilvae</name>
    <dbReference type="NCBI Taxonomy" id="2897159"/>
    <lineage>
        <taxon>Bacteria</taxon>
        <taxon>Pseudomonadati</taxon>
        <taxon>Pseudomonadota</taxon>
        <taxon>Betaproteobacteria</taxon>
        <taxon>Burkholderiales</taxon>
        <taxon>Sphaerotilaceae</taxon>
        <taxon>Scleromatobacter</taxon>
    </lineage>
</organism>
<proteinExistence type="predicted"/>
<evidence type="ECO:0000313" key="5">
    <source>
        <dbReference type="Proteomes" id="UP001139353"/>
    </source>
</evidence>
<evidence type="ECO:0000256" key="1">
    <source>
        <dbReference type="ARBA" id="ARBA00022553"/>
    </source>
</evidence>
<feature type="modified residue" description="4-aspartylphosphate" evidence="2">
    <location>
        <position position="75"/>
    </location>
</feature>
<sequence length="139" mass="14584">MSALHETNDGRFSQLHAVTANPKIRNILVVDDNVDAADSLGAMLEAWGYGVTVAHDGPAALAALQDTLPDIALLDIGMPAMDGYELAAHLRFQPGCEELPIVAITGAGGPEDVRRSRAKGFSAHLVKPVSAASLMTLLK</sequence>
<dbReference type="InterPro" id="IPR011006">
    <property type="entry name" value="CheY-like_superfamily"/>
</dbReference>
<name>A0A9X2C0Z6_9BURK</name>